<accession>A0A2T2WCW4</accession>
<organism evidence="1 2">
    <name type="scientific">Sulfobacillus acidophilus</name>
    <dbReference type="NCBI Taxonomy" id="53633"/>
    <lineage>
        <taxon>Bacteria</taxon>
        <taxon>Bacillati</taxon>
        <taxon>Bacillota</taxon>
        <taxon>Clostridia</taxon>
        <taxon>Eubacteriales</taxon>
        <taxon>Clostridiales Family XVII. Incertae Sedis</taxon>
        <taxon>Sulfobacillus</taxon>
    </lineage>
</organism>
<dbReference type="AlphaFoldDB" id="A0A2T2WCW4"/>
<dbReference type="InterPro" id="IPR038765">
    <property type="entry name" value="Papain-like_cys_pep_sf"/>
</dbReference>
<reference evidence="1 2" key="1">
    <citation type="journal article" date="2014" name="BMC Genomics">
        <title>Comparison of environmental and isolate Sulfobacillus genomes reveals diverse carbon, sulfur, nitrogen, and hydrogen metabolisms.</title>
        <authorList>
            <person name="Justice N.B."/>
            <person name="Norman A."/>
            <person name="Brown C.T."/>
            <person name="Singh A."/>
            <person name="Thomas B.C."/>
            <person name="Banfield J.F."/>
        </authorList>
    </citation>
    <scope>NUCLEOTIDE SEQUENCE [LARGE SCALE GENOMIC DNA]</scope>
    <source>
        <strain evidence="1">AMDSBA3</strain>
    </source>
</reference>
<comment type="caution">
    <text evidence="1">The sequence shown here is derived from an EMBL/GenBank/DDBJ whole genome shotgun (WGS) entry which is preliminary data.</text>
</comment>
<protein>
    <recommendedName>
        <fullName evidence="3">Permuted papain-like amidase enzyme, YaeF/YiiX, C92 family</fullName>
    </recommendedName>
</protein>
<dbReference type="EMBL" id="PXYV01000089">
    <property type="protein sequence ID" value="PSR20077.1"/>
    <property type="molecule type" value="Genomic_DNA"/>
</dbReference>
<sequence>MYRVTQLQPGDIILCLPRPGEPIWDRLLDAAIACSTSGPFVHAALVGDGHLIEQVDPVIHSPLDKYAANGWVYRVHDATPAQMQTALRWAEAHVGQPYGIRALLADAALYDLHWSRALRWHTKYVTCSGFVALAWHAAGYPLTAQPLPSPMSLAFSPRLIGPRPWEHA</sequence>
<dbReference type="Gene3D" id="3.90.1720.10">
    <property type="entry name" value="endopeptidase domain like (from Nostoc punctiforme)"/>
    <property type="match status" value="1"/>
</dbReference>
<gene>
    <name evidence="1" type="ORF">C7B45_16630</name>
</gene>
<proteinExistence type="predicted"/>
<evidence type="ECO:0008006" key="3">
    <source>
        <dbReference type="Google" id="ProtNLM"/>
    </source>
</evidence>
<evidence type="ECO:0000313" key="1">
    <source>
        <dbReference type="EMBL" id="PSR20077.1"/>
    </source>
</evidence>
<dbReference type="Proteomes" id="UP000241848">
    <property type="component" value="Unassembled WGS sequence"/>
</dbReference>
<dbReference type="SUPFAM" id="SSF54001">
    <property type="entry name" value="Cysteine proteinases"/>
    <property type="match status" value="1"/>
</dbReference>
<evidence type="ECO:0000313" key="2">
    <source>
        <dbReference type="Proteomes" id="UP000241848"/>
    </source>
</evidence>
<name>A0A2T2WCW4_9FIRM</name>